<dbReference type="Proteomes" id="UP001642484">
    <property type="component" value="Unassembled WGS sequence"/>
</dbReference>
<organism evidence="5 6">
    <name type="scientific">Durusdinium trenchii</name>
    <dbReference type="NCBI Taxonomy" id="1381693"/>
    <lineage>
        <taxon>Eukaryota</taxon>
        <taxon>Sar</taxon>
        <taxon>Alveolata</taxon>
        <taxon>Dinophyceae</taxon>
        <taxon>Suessiales</taxon>
        <taxon>Symbiodiniaceae</taxon>
        <taxon>Durusdinium</taxon>
    </lineage>
</organism>
<dbReference type="PANTHER" id="PTHR18921">
    <property type="entry name" value="MYOSIN HEAVY CHAIN - RELATED"/>
    <property type="match status" value="1"/>
</dbReference>
<protein>
    <recommendedName>
        <fullName evidence="7">GRIP domain-containing protein</fullName>
    </recommendedName>
</protein>
<evidence type="ECO:0000313" key="5">
    <source>
        <dbReference type="EMBL" id="CAK9002383.1"/>
    </source>
</evidence>
<gene>
    <name evidence="5" type="ORF">CCMP2556_LOCUS6828</name>
</gene>
<comment type="subcellular location">
    <subcellularLocation>
        <location evidence="1">Golgi apparatus</location>
    </subcellularLocation>
</comment>
<dbReference type="PANTHER" id="PTHR18921:SF2">
    <property type="entry name" value="THYROID RECEPTOR-INTERACTING PROTEIN 11"/>
    <property type="match status" value="1"/>
</dbReference>
<keyword evidence="6" id="KW-1185">Reference proteome</keyword>
<evidence type="ECO:0000256" key="2">
    <source>
        <dbReference type="ARBA" id="ARBA00023034"/>
    </source>
</evidence>
<keyword evidence="2" id="KW-0333">Golgi apparatus</keyword>
<comment type="caution">
    <text evidence="5">The sequence shown here is derived from an EMBL/GenBank/DDBJ whole genome shotgun (WGS) entry which is preliminary data.</text>
</comment>
<proteinExistence type="predicted"/>
<evidence type="ECO:0000313" key="6">
    <source>
        <dbReference type="Proteomes" id="UP001642484"/>
    </source>
</evidence>
<evidence type="ECO:0000256" key="1">
    <source>
        <dbReference type="ARBA" id="ARBA00004555"/>
    </source>
</evidence>
<sequence length="384" mass="44766">MEALLRETQRQVAQRTEESVRYRASLEEEVRQKEEQKQLATTLQDRCNSLMQQVECLRSSCQTLSTDSQEKAGLEGQVNELLRMNAQWQQAHQSLNAESENLRQRLMEVDQLKIEVRRLQPMEEAAREMELRLQDTEQSLEQHRDALIEAQQLRNHDSGSLQRLQLELESLQESQASQVGELEAELMEARHERASLQREKEDLQRRMEELLQKQQENSQAAEDGKSIRQENEKLREELQMAQEEQQKLNGVVERCLAKMEVDSRERPFLVDKRMVTQMLAAYLEQRDHPGPQQEIMAKMADLLGFSTSEREQVGLSQKRKGPIASEEPANLADLTDRFVDFLMEEPWVDSEGIIMFSESINPLCMSSCSFVLLFFKRLFDQRVL</sequence>
<name>A0ABP0IJ93_9DINO</name>
<evidence type="ECO:0000256" key="4">
    <source>
        <dbReference type="SAM" id="Coils"/>
    </source>
</evidence>
<reference evidence="5 6" key="1">
    <citation type="submission" date="2024-02" db="EMBL/GenBank/DDBJ databases">
        <authorList>
            <person name="Chen Y."/>
            <person name="Shah S."/>
            <person name="Dougan E. K."/>
            <person name="Thang M."/>
            <person name="Chan C."/>
        </authorList>
    </citation>
    <scope>NUCLEOTIDE SEQUENCE [LARGE SCALE GENOMIC DNA]</scope>
</reference>
<dbReference type="EMBL" id="CAXAMN010003002">
    <property type="protein sequence ID" value="CAK9002383.1"/>
    <property type="molecule type" value="Genomic_DNA"/>
</dbReference>
<accession>A0ABP0IJ93</accession>
<evidence type="ECO:0000256" key="3">
    <source>
        <dbReference type="ARBA" id="ARBA00023054"/>
    </source>
</evidence>
<evidence type="ECO:0008006" key="7">
    <source>
        <dbReference type="Google" id="ProtNLM"/>
    </source>
</evidence>
<feature type="coiled-coil region" evidence="4">
    <location>
        <begin position="23"/>
        <end position="251"/>
    </location>
</feature>
<keyword evidence="3 4" id="KW-0175">Coiled coil</keyword>